<dbReference type="Proteomes" id="UP001239111">
    <property type="component" value="Chromosome 1"/>
</dbReference>
<accession>A0ACC2PUT6</accession>
<sequence>MGGLQLFLVMLLMMTGTRKILIEAAPADGEKFTVRFLHTNDMHSRFEETSRESSICNDRASELGKCYGGFARIATLIREARQQGEINDLPTFFLNAGDTYQGSDLFTTYKWKIVARFLNILQPDVVSLGNHEFDNKVSGLVPFLQNIDFPVVAANLDLREEPELQRATKLTKSFILSAKGRKIGVVGYLTPDTVYLSQTGKVRFIDEVVAIRAEAEVLQKQGCDIIVALGHSGFETDKRIAREVELVDLVIGGHTNTFLFTGKAPDIENIEGLYPTEVKQSSGRIAYVVQAYAYTKYLGDLLVDFDSKGEIVGIRGSPKLVDSSVPMDENVKNELESWMQPLGYTKRVIGSTKVMLQGSEKICRLQECNMGNLLTDAMVYHVS</sequence>
<gene>
    <name evidence="1" type="ORF">QAD02_023149</name>
</gene>
<evidence type="ECO:0000313" key="1">
    <source>
        <dbReference type="EMBL" id="KAJ8687355.1"/>
    </source>
</evidence>
<keyword evidence="2" id="KW-1185">Reference proteome</keyword>
<dbReference type="EMBL" id="CM056741">
    <property type="protein sequence ID" value="KAJ8687355.1"/>
    <property type="molecule type" value="Genomic_DNA"/>
</dbReference>
<name>A0ACC2PUT6_9HYME</name>
<organism evidence="1 2">
    <name type="scientific">Eretmocerus hayati</name>
    <dbReference type="NCBI Taxonomy" id="131215"/>
    <lineage>
        <taxon>Eukaryota</taxon>
        <taxon>Metazoa</taxon>
        <taxon>Ecdysozoa</taxon>
        <taxon>Arthropoda</taxon>
        <taxon>Hexapoda</taxon>
        <taxon>Insecta</taxon>
        <taxon>Pterygota</taxon>
        <taxon>Neoptera</taxon>
        <taxon>Endopterygota</taxon>
        <taxon>Hymenoptera</taxon>
        <taxon>Apocrita</taxon>
        <taxon>Proctotrupomorpha</taxon>
        <taxon>Chalcidoidea</taxon>
        <taxon>Aphelinidae</taxon>
        <taxon>Aphelininae</taxon>
        <taxon>Eretmocerus</taxon>
    </lineage>
</organism>
<reference evidence="1" key="1">
    <citation type="submission" date="2023-04" db="EMBL/GenBank/DDBJ databases">
        <title>A chromosome-level genome assembly of the parasitoid wasp Eretmocerus hayati.</title>
        <authorList>
            <person name="Zhong Y."/>
            <person name="Liu S."/>
            <person name="Liu Y."/>
        </authorList>
    </citation>
    <scope>NUCLEOTIDE SEQUENCE</scope>
    <source>
        <strain evidence="1">ZJU_SS_LIU_2023</strain>
    </source>
</reference>
<evidence type="ECO:0000313" key="2">
    <source>
        <dbReference type="Proteomes" id="UP001239111"/>
    </source>
</evidence>
<protein>
    <submittedName>
        <fullName evidence="1">Uncharacterized protein</fullName>
    </submittedName>
</protein>
<comment type="caution">
    <text evidence="1">The sequence shown here is derived from an EMBL/GenBank/DDBJ whole genome shotgun (WGS) entry which is preliminary data.</text>
</comment>
<proteinExistence type="predicted"/>